<dbReference type="InterPro" id="IPR017871">
    <property type="entry name" value="ABC_transporter-like_CS"/>
</dbReference>
<dbReference type="InterPro" id="IPR003593">
    <property type="entry name" value="AAA+_ATPase"/>
</dbReference>
<dbReference type="Pfam" id="PF00005">
    <property type="entry name" value="ABC_tran"/>
    <property type="match status" value="1"/>
</dbReference>
<accession>A0A542ZGR9</accession>
<evidence type="ECO:0000256" key="2">
    <source>
        <dbReference type="ARBA" id="ARBA00022840"/>
    </source>
</evidence>
<feature type="domain" description="ABC transporter" evidence="3">
    <location>
        <begin position="46"/>
        <end position="276"/>
    </location>
</feature>
<dbReference type="SUPFAM" id="SSF52540">
    <property type="entry name" value="P-loop containing nucleoside triphosphate hydrolases"/>
    <property type="match status" value="1"/>
</dbReference>
<dbReference type="InterPro" id="IPR003439">
    <property type="entry name" value="ABC_transporter-like_ATP-bd"/>
</dbReference>
<dbReference type="PROSITE" id="PS50893">
    <property type="entry name" value="ABC_TRANSPORTER_2"/>
    <property type="match status" value="1"/>
</dbReference>
<dbReference type="SMART" id="SM00382">
    <property type="entry name" value="AAA"/>
    <property type="match status" value="1"/>
</dbReference>
<keyword evidence="5" id="KW-1185">Reference proteome</keyword>
<keyword evidence="1" id="KW-0547">Nucleotide-binding</keyword>
<name>A0A542ZGR9_9MICO</name>
<proteinExistence type="predicted"/>
<sequence>MGLWSPRHGAAWLVGMDSQQHGIPAGGAVGVAPQRAARPLRAEPVLRAEHLVRRFGDRIAVADVGFTVAPGETYGLLGPNGAGKTTTIRLVCGLLTPDSGRVTIGSHLMDGGGTAARALVGYVPQEVALYPDLTARENLRFFGRLYALPRRVLQQRVEEVLDLVDLRDRAEDRVDSFSGGMQRRLNIGAGLLHRPTLLVLDEPTVGVDPQSRHAILESVRRFGASGMAVLYTTHYMEEAERICDRVGIIDHGRLVAEGTRRELVSRLGERDRITLTATGDLTAFATACRGLAGVDGADVSGPEVHLVVREGRHLLPAVLEAADRAGAAVSSVDVAEPDLEAVFLHLTGTALRE</sequence>
<organism evidence="4 5">
    <name type="scientific">Oryzihumus leptocrescens</name>
    <dbReference type="NCBI Taxonomy" id="297536"/>
    <lineage>
        <taxon>Bacteria</taxon>
        <taxon>Bacillati</taxon>
        <taxon>Actinomycetota</taxon>
        <taxon>Actinomycetes</taxon>
        <taxon>Micrococcales</taxon>
        <taxon>Intrasporangiaceae</taxon>
        <taxon>Oryzihumus</taxon>
    </lineage>
</organism>
<evidence type="ECO:0000313" key="4">
    <source>
        <dbReference type="EMBL" id="TQL59489.1"/>
    </source>
</evidence>
<comment type="caution">
    <text evidence="4">The sequence shown here is derived from an EMBL/GenBank/DDBJ whole genome shotgun (WGS) entry which is preliminary data.</text>
</comment>
<dbReference type="PROSITE" id="PS00211">
    <property type="entry name" value="ABC_TRANSPORTER_1"/>
    <property type="match status" value="1"/>
</dbReference>
<dbReference type="EMBL" id="VFOQ01000001">
    <property type="protein sequence ID" value="TQL59489.1"/>
    <property type="molecule type" value="Genomic_DNA"/>
</dbReference>
<dbReference type="Gene3D" id="3.40.50.300">
    <property type="entry name" value="P-loop containing nucleotide triphosphate hydrolases"/>
    <property type="match status" value="1"/>
</dbReference>
<keyword evidence="2 4" id="KW-0067">ATP-binding</keyword>
<protein>
    <submittedName>
        <fullName evidence="4">ABC-2 type transport system ATP-binding protein</fullName>
    </submittedName>
</protein>
<evidence type="ECO:0000259" key="3">
    <source>
        <dbReference type="PROSITE" id="PS50893"/>
    </source>
</evidence>
<dbReference type="PANTHER" id="PTHR43582">
    <property type="entry name" value="LINEARMYCIN RESISTANCE ATP-BINDING PROTEIN LNRL"/>
    <property type="match status" value="1"/>
</dbReference>
<dbReference type="AlphaFoldDB" id="A0A542ZGR9"/>
<dbReference type="GO" id="GO:0016887">
    <property type="term" value="F:ATP hydrolysis activity"/>
    <property type="evidence" value="ECO:0007669"/>
    <property type="project" value="InterPro"/>
</dbReference>
<evidence type="ECO:0000256" key="1">
    <source>
        <dbReference type="ARBA" id="ARBA00022741"/>
    </source>
</evidence>
<dbReference type="InterPro" id="IPR027417">
    <property type="entry name" value="P-loop_NTPase"/>
</dbReference>
<dbReference type="Proteomes" id="UP000319514">
    <property type="component" value="Unassembled WGS sequence"/>
</dbReference>
<evidence type="ECO:0000313" key="5">
    <source>
        <dbReference type="Proteomes" id="UP000319514"/>
    </source>
</evidence>
<dbReference type="GO" id="GO:0005524">
    <property type="term" value="F:ATP binding"/>
    <property type="evidence" value="ECO:0007669"/>
    <property type="project" value="UniProtKB-KW"/>
</dbReference>
<dbReference type="PANTHER" id="PTHR43582:SF2">
    <property type="entry name" value="LINEARMYCIN RESISTANCE ATP-BINDING PROTEIN LNRL"/>
    <property type="match status" value="1"/>
</dbReference>
<reference evidence="4 5" key="1">
    <citation type="submission" date="2019-06" db="EMBL/GenBank/DDBJ databases">
        <title>Sequencing the genomes of 1000 actinobacteria strains.</title>
        <authorList>
            <person name="Klenk H.-P."/>
        </authorList>
    </citation>
    <scope>NUCLEOTIDE SEQUENCE [LARGE SCALE GENOMIC DNA]</scope>
    <source>
        <strain evidence="4 5">DSM 18082</strain>
    </source>
</reference>
<gene>
    <name evidence="4" type="ORF">FB474_0843</name>
</gene>